<protein>
    <submittedName>
        <fullName evidence="1">Uncharacterized protein</fullName>
    </submittedName>
</protein>
<evidence type="ECO:0000313" key="1">
    <source>
        <dbReference type="EMBL" id="KAI9456615.1"/>
    </source>
</evidence>
<evidence type="ECO:0000313" key="2">
    <source>
        <dbReference type="Proteomes" id="UP001207468"/>
    </source>
</evidence>
<proteinExistence type="predicted"/>
<name>A0ACC0U326_9AGAM</name>
<reference evidence="1" key="1">
    <citation type="submission" date="2021-03" db="EMBL/GenBank/DDBJ databases">
        <title>Evolutionary priming and transition to the ectomycorrhizal habit in an iconic lineage of mushroom-forming fungi: is preadaptation a requirement?</title>
        <authorList>
            <consortium name="DOE Joint Genome Institute"/>
            <person name="Looney B.P."/>
            <person name="Miyauchi S."/>
            <person name="Morin E."/>
            <person name="Drula E."/>
            <person name="Courty P.E."/>
            <person name="Chicoki N."/>
            <person name="Fauchery L."/>
            <person name="Kohler A."/>
            <person name="Kuo A."/>
            <person name="LaButti K."/>
            <person name="Pangilinan J."/>
            <person name="Lipzen A."/>
            <person name="Riley R."/>
            <person name="Andreopoulos W."/>
            <person name="He G."/>
            <person name="Johnson J."/>
            <person name="Barry K.W."/>
            <person name="Grigoriev I.V."/>
            <person name="Nagy L."/>
            <person name="Hibbett D."/>
            <person name="Henrissat B."/>
            <person name="Matheny P.B."/>
            <person name="Labbe J."/>
            <person name="Martin A.F."/>
        </authorList>
    </citation>
    <scope>NUCLEOTIDE SEQUENCE</scope>
    <source>
        <strain evidence="1">BPL698</strain>
    </source>
</reference>
<dbReference type="Proteomes" id="UP001207468">
    <property type="component" value="Unassembled WGS sequence"/>
</dbReference>
<sequence>MGDFHPSLKDSDKFEAVVSQEVARLRRLHPTTEDIPSCMSVLDDFLSCNILGTQLKSIYRFGEMAHCSAKWNEFKFCMSIKGLHPEQRRDAWIRRRAEWWARRRLRSSSENVWEMRTEPLSDYPPPLRPQDAMNSLVQLCGA</sequence>
<organism evidence="1 2">
    <name type="scientific">Russula earlei</name>
    <dbReference type="NCBI Taxonomy" id="71964"/>
    <lineage>
        <taxon>Eukaryota</taxon>
        <taxon>Fungi</taxon>
        <taxon>Dikarya</taxon>
        <taxon>Basidiomycota</taxon>
        <taxon>Agaricomycotina</taxon>
        <taxon>Agaricomycetes</taxon>
        <taxon>Russulales</taxon>
        <taxon>Russulaceae</taxon>
        <taxon>Russula</taxon>
    </lineage>
</organism>
<accession>A0ACC0U326</accession>
<dbReference type="EMBL" id="JAGFNK010000233">
    <property type="protein sequence ID" value="KAI9456615.1"/>
    <property type="molecule type" value="Genomic_DNA"/>
</dbReference>
<gene>
    <name evidence="1" type="ORF">F5148DRAFT_1223915</name>
</gene>
<comment type="caution">
    <text evidence="1">The sequence shown here is derived from an EMBL/GenBank/DDBJ whole genome shotgun (WGS) entry which is preliminary data.</text>
</comment>
<keyword evidence="2" id="KW-1185">Reference proteome</keyword>